<feature type="transmembrane region" description="Helical" evidence="2">
    <location>
        <begin position="144"/>
        <end position="168"/>
    </location>
</feature>
<reference evidence="3 4" key="1">
    <citation type="submission" date="2020-08" db="EMBL/GenBank/DDBJ databases">
        <title>Genomic Encyclopedia of Type Strains, Phase III (KMG-III): the genomes of soil and plant-associated and newly described type strains.</title>
        <authorList>
            <person name="Whitman W."/>
        </authorList>
    </citation>
    <scope>NUCLEOTIDE SEQUENCE [LARGE SCALE GENOMIC DNA]</scope>
    <source>
        <strain evidence="3 4">CECT 3303</strain>
    </source>
</reference>
<keyword evidence="2" id="KW-0812">Transmembrane</keyword>
<keyword evidence="2" id="KW-0472">Membrane</keyword>
<proteinExistence type="predicted"/>
<feature type="compositionally biased region" description="Basic residues" evidence="1">
    <location>
        <begin position="1"/>
        <end position="13"/>
    </location>
</feature>
<dbReference type="RefSeq" id="WP_184943729.1">
    <property type="nucleotide sequence ID" value="NZ_BAAAWZ010000001.1"/>
</dbReference>
<gene>
    <name evidence="3" type="ORF">FHS22_004036</name>
</gene>
<evidence type="ECO:0000256" key="1">
    <source>
        <dbReference type="SAM" id="MobiDB-lite"/>
    </source>
</evidence>
<name>A0A841D254_PLAVE</name>
<organism evidence="3 4">
    <name type="scientific">Planomonospora venezuelensis</name>
    <dbReference type="NCBI Taxonomy" id="1999"/>
    <lineage>
        <taxon>Bacteria</taxon>
        <taxon>Bacillati</taxon>
        <taxon>Actinomycetota</taxon>
        <taxon>Actinomycetes</taxon>
        <taxon>Streptosporangiales</taxon>
        <taxon>Streptosporangiaceae</taxon>
        <taxon>Planomonospora</taxon>
    </lineage>
</organism>
<feature type="region of interest" description="Disordered" evidence="1">
    <location>
        <begin position="1"/>
        <end position="127"/>
    </location>
</feature>
<keyword evidence="4" id="KW-1185">Reference proteome</keyword>
<comment type="caution">
    <text evidence="3">The sequence shown here is derived from an EMBL/GenBank/DDBJ whole genome shotgun (WGS) entry which is preliminary data.</text>
</comment>
<sequence length="380" mass="39974">MTATPARRRRRPPARSPERPVPTGPQEGRAPAPGRPEQQPAPGGWQERTGPASGGWPEQQPAPGGWPEQQPGSSSGGSRRRAAPEDGPRERPAAGRSRERRSPARPARSPKPPKPPKRRGSARAEEWSIPWLEERGLTRGQQKLVVAGGSVIAAVAALTVFMLVVSGLGGGSVPERAETSAAGTQPRPGAYKGWVSSKVFAPIAQRTADPEPLALKDVFAEKTLKEGRITLKLAGSKLDSGCAAAVWGPALADRLTQAGCTQALRGLYTSADGRYVAQYTLFNLRDTASADALVTALTTMHRGGWALALDSGTAAFPAGGHTEASGHAMGHYAGLVWIGRADGAEPDVKDDFVSLALTARRPEKAVFRRVVAVAPKPPVP</sequence>
<keyword evidence="2" id="KW-1133">Transmembrane helix</keyword>
<evidence type="ECO:0000313" key="3">
    <source>
        <dbReference type="EMBL" id="MBB5964752.1"/>
    </source>
</evidence>
<dbReference type="EMBL" id="JACHJJ010000013">
    <property type="protein sequence ID" value="MBB5964752.1"/>
    <property type="molecule type" value="Genomic_DNA"/>
</dbReference>
<protein>
    <submittedName>
        <fullName evidence="3">Uncharacterized protein</fullName>
    </submittedName>
</protein>
<dbReference type="AlphaFoldDB" id="A0A841D254"/>
<feature type="compositionally biased region" description="Basic and acidic residues" evidence="1">
    <location>
        <begin position="82"/>
        <end position="102"/>
    </location>
</feature>
<accession>A0A841D254</accession>
<dbReference type="Proteomes" id="UP000562352">
    <property type="component" value="Unassembled WGS sequence"/>
</dbReference>
<evidence type="ECO:0000313" key="4">
    <source>
        <dbReference type="Proteomes" id="UP000562352"/>
    </source>
</evidence>
<evidence type="ECO:0000256" key="2">
    <source>
        <dbReference type="SAM" id="Phobius"/>
    </source>
</evidence>